<organism evidence="12 13">
    <name type="scientific">Allobacillus halotolerans</name>
    <dbReference type="NCBI Taxonomy" id="570278"/>
    <lineage>
        <taxon>Bacteria</taxon>
        <taxon>Bacillati</taxon>
        <taxon>Bacillota</taxon>
        <taxon>Bacilli</taxon>
        <taxon>Bacillales</taxon>
        <taxon>Bacillaceae</taxon>
        <taxon>Allobacillus</taxon>
    </lineage>
</organism>
<reference evidence="12 13" key="1">
    <citation type="journal article" date="2011" name="Int. J. Syst. Evol. Microbiol.">
        <title>Allobacillus halotolerans gen. nov., sp. nov. isolated from shrimp paste.</title>
        <authorList>
            <person name="Sheu S.Y."/>
            <person name="Arun A.B."/>
            <person name="Jiang S.R."/>
            <person name="Young C.C."/>
            <person name="Chen W.M."/>
        </authorList>
    </citation>
    <scope>NUCLEOTIDE SEQUENCE [LARGE SCALE GENOMIC DNA]</scope>
    <source>
        <strain evidence="12 13">LMG 24826</strain>
    </source>
</reference>
<evidence type="ECO:0000256" key="6">
    <source>
        <dbReference type="SAM" id="MobiDB-lite"/>
    </source>
</evidence>
<comment type="subcellular location">
    <subcellularLocation>
        <location evidence="1">Cell membrane</location>
        <topology evidence="1">Single-pass membrane protein</topology>
    </subcellularLocation>
</comment>
<dbReference type="EMBL" id="JAHLZF010000010">
    <property type="protein sequence ID" value="MBU6080995.1"/>
    <property type="molecule type" value="Genomic_DNA"/>
</dbReference>
<evidence type="ECO:0000259" key="10">
    <source>
        <dbReference type="Pfam" id="PF22819"/>
    </source>
</evidence>
<feature type="domain" description="TcaA second" evidence="9">
    <location>
        <begin position="86"/>
        <end position="184"/>
    </location>
</feature>
<dbReference type="InterPro" id="IPR054528">
    <property type="entry name" value="TcaA_5th"/>
</dbReference>
<dbReference type="InterPro" id="IPR026870">
    <property type="entry name" value="Zinc_ribbon_dom"/>
</dbReference>
<keyword evidence="5 7" id="KW-0472">Membrane</keyword>
<evidence type="ECO:0000259" key="9">
    <source>
        <dbReference type="Pfam" id="PF22813"/>
    </source>
</evidence>
<dbReference type="Proteomes" id="UP000812672">
    <property type="component" value="Unassembled WGS sequence"/>
</dbReference>
<evidence type="ECO:0000256" key="2">
    <source>
        <dbReference type="ARBA" id="ARBA00022475"/>
    </source>
</evidence>
<keyword evidence="13" id="KW-1185">Reference proteome</keyword>
<dbReference type="Pfam" id="PF13240">
    <property type="entry name" value="Zn_Ribbon_1"/>
    <property type="match status" value="1"/>
</dbReference>
<dbReference type="Pfam" id="PF22820">
    <property type="entry name" value="TcaA_3rd_4th"/>
    <property type="match status" value="1"/>
</dbReference>
<protein>
    <submittedName>
        <fullName evidence="12">Zinc-ribbon domain-containing protein</fullName>
    </submittedName>
</protein>
<evidence type="ECO:0000256" key="7">
    <source>
        <dbReference type="SAM" id="Phobius"/>
    </source>
</evidence>
<evidence type="ECO:0000259" key="11">
    <source>
        <dbReference type="Pfam" id="PF22820"/>
    </source>
</evidence>
<feature type="domain" description="TcaA 4th" evidence="11">
    <location>
        <begin position="261"/>
        <end position="333"/>
    </location>
</feature>
<keyword evidence="2" id="KW-1003">Cell membrane</keyword>
<evidence type="ECO:0000256" key="4">
    <source>
        <dbReference type="ARBA" id="ARBA00022989"/>
    </source>
</evidence>
<dbReference type="Pfam" id="PF22819">
    <property type="entry name" value="TcaA_5th"/>
    <property type="match status" value="1"/>
</dbReference>
<evidence type="ECO:0000256" key="1">
    <source>
        <dbReference type="ARBA" id="ARBA00004162"/>
    </source>
</evidence>
<dbReference type="Pfam" id="PF22813">
    <property type="entry name" value="TcaA_2nd"/>
    <property type="match status" value="1"/>
</dbReference>
<evidence type="ECO:0000256" key="5">
    <source>
        <dbReference type="ARBA" id="ARBA00023136"/>
    </source>
</evidence>
<evidence type="ECO:0000313" key="13">
    <source>
        <dbReference type="Proteomes" id="UP000812672"/>
    </source>
</evidence>
<sequence>MKFCSECGTELSESTAFCSNCGKEVGSSTNQQGEKPTTNGANRQSQTNDGIGVFIKKHKQLLSIGLGVALVILAGYFTLSFINSSERFVNGVVEAIEEDDYESLVGTMYFSDTEEEISKNEIEIYIDYIKENANHLDQVKRGLQEQAEMIEQEHAISQDFSSYAEEMYLVKREGFLKDSYQIHVIPSYITVESTMDGLILSNESEEELHTFSTHESTFEVGPTVRGFHQFTFTYEGEWMQLEEEREHYIAGKAEHISPQFDVDYVTFKTDFPMEYEGKLLVDGTEVKEPVFNEQMGPFLLDEQSTVQYDVDFPWGTMSTGEQPIDAATVSLNFELHQAFADQLAEALQNHYETILTSYETRDFILMEGMNAGLRDSYEYDYESMYRAFDRSDEWYSGLHYKDFQIYSRLTNFGKDDQGEWFVVVPVAEDKMVINSYDQPDASELEDYRKNHTFYQLNFRDDEWVVVDDVPRFGFTSEKETYDYTYDGEVRLLEKEETPEEDVEKVVQVSVGKYIEHLVEAVNAGDYSIVSPYILSGSDLEKDQQSLVERLHEAGTTEELVSSEVLSVKEDGDSWKVDTKEEVTIHYDSGESETNSYEWTYTVVEEDGDYLLSTIE</sequence>
<comment type="caution">
    <text evidence="12">The sequence shown here is derived from an EMBL/GenBank/DDBJ whole genome shotgun (WGS) entry which is preliminary data.</text>
</comment>
<dbReference type="InterPro" id="IPR054529">
    <property type="entry name" value="TcaA_2nd"/>
</dbReference>
<feature type="domain" description="Zinc-ribbon" evidence="8">
    <location>
        <begin position="3"/>
        <end position="25"/>
    </location>
</feature>
<feature type="region of interest" description="Disordered" evidence="6">
    <location>
        <begin position="26"/>
        <end position="45"/>
    </location>
</feature>
<gene>
    <name evidence="12" type="ORF">KQ486_08180</name>
</gene>
<dbReference type="InterPro" id="IPR054530">
    <property type="entry name" value="TcaA_4th"/>
</dbReference>
<keyword evidence="4 7" id="KW-1133">Transmembrane helix</keyword>
<name>A0ABS6GPW5_9BACI</name>
<evidence type="ECO:0000313" key="12">
    <source>
        <dbReference type="EMBL" id="MBU6080995.1"/>
    </source>
</evidence>
<proteinExistence type="predicted"/>
<evidence type="ECO:0000256" key="3">
    <source>
        <dbReference type="ARBA" id="ARBA00022692"/>
    </source>
</evidence>
<dbReference type="RefSeq" id="WP_216687341.1">
    <property type="nucleotide sequence ID" value="NZ_CAUPKR010000009.1"/>
</dbReference>
<keyword evidence="3 7" id="KW-0812">Transmembrane</keyword>
<accession>A0ABS6GPW5</accession>
<dbReference type="PANTHER" id="PTHR40038:SF1">
    <property type="entry name" value="MEMBRANE-ASSOCIATED PROTEIN TCAA"/>
    <property type="match status" value="1"/>
</dbReference>
<feature type="transmembrane region" description="Helical" evidence="7">
    <location>
        <begin position="61"/>
        <end position="82"/>
    </location>
</feature>
<evidence type="ECO:0000259" key="8">
    <source>
        <dbReference type="Pfam" id="PF13240"/>
    </source>
</evidence>
<feature type="domain" description="TcaA protein NTF2-like" evidence="10">
    <location>
        <begin position="503"/>
        <end position="614"/>
    </location>
</feature>
<dbReference type="PANTHER" id="PTHR40038">
    <property type="entry name" value="MEMBRANE-ASSOCIATED PROTEIN TCAA"/>
    <property type="match status" value="1"/>
</dbReference>